<evidence type="ECO:0000313" key="1">
    <source>
        <dbReference type="EMBL" id="PRQ55844.1"/>
    </source>
</evidence>
<reference evidence="1 2" key="1">
    <citation type="journal article" date="2018" name="Nat. Genet.">
        <title>The Rosa genome provides new insights in the design of modern roses.</title>
        <authorList>
            <person name="Bendahmane M."/>
        </authorList>
    </citation>
    <scope>NUCLEOTIDE SEQUENCE [LARGE SCALE GENOMIC DNA]</scope>
    <source>
        <strain evidence="2">cv. Old Blush</strain>
    </source>
</reference>
<sequence>MHKFVQQIVKDLLSDHGTWLQSAAKFHSNQTYVGIGGNFPSPCLSKFLPIYIHTTDS</sequence>
<gene>
    <name evidence="1" type="ORF">RchiOBHm_Chr1g0329091</name>
</gene>
<dbReference type="Gramene" id="PRQ55844">
    <property type="protein sequence ID" value="PRQ55844"/>
    <property type="gene ID" value="RchiOBHm_Chr1g0329091"/>
</dbReference>
<organism evidence="1 2">
    <name type="scientific">Rosa chinensis</name>
    <name type="common">China rose</name>
    <dbReference type="NCBI Taxonomy" id="74649"/>
    <lineage>
        <taxon>Eukaryota</taxon>
        <taxon>Viridiplantae</taxon>
        <taxon>Streptophyta</taxon>
        <taxon>Embryophyta</taxon>
        <taxon>Tracheophyta</taxon>
        <taxon>Spermatophyta</taxon>
        <taxon>Magnoliopsida</taxon>
        <taxon>eudicotyledons</taxon>
        <taxon>Gunneridae</taxon>
        <taxon>Pentapetalae</taxon>
        <taxon>rosids</taxon>
        <taxon>fabids</taxon>
        <taxon>Rosales</taxon>
        <taxon>Rosaceae</taxon>
        <taxon>Rosoideae</taxon>
        <taxon>Rosoideae incertae sedis</taxon>
        <taxon>Rosa</taxon>
    </lineage>
</organism>
<dbReference type="EMBL" id="PDCK01000039">
    <property type="protein sequence ID" value="PRQ55844.1"/>
    <property type="molecule type" value="Genomic_DNA"/>
</dbReference>
<dbReference type="AlphaFoldDB" id="A0A2P6SB08"/>
<dbReference type="Proteomes" id="UP000238479">
    <property type="component" value="Chromosome 1"/>
</dbReference>
<accession>A0A2P6SB08</accession>
<keyword evidence="2" id="KW-1185">Reference proteome</keyword>
<protein>
    <submittedName>
        <fullName evidence="1">Uncharacterized protein</fullName>
    </submittedName>
</protein>
<name>A0A2P6SB08_ROSCH</name>
<evidence type="ECO:0000313" key="2">
    <source>
        <dbReference type="Proteomes" id="UP000238479"/>
    </source>
</evidence>
<comment type="caution">
    <text evidence="1">The sequence shown here is derived from an EMBL/GenBank/DDBJ whole genome shotgun (WGS) entry which is preliminary data.</text>
</comment>
<proteinExistence type="predicted"/>